<dbReference type="InterPro" id="IPR044996">
    <property type="entry name" value="COQ10-like"/>
</dbReference>
<comment type="subunit">
    <text evidence="2">Interacts with coenzyme Q.</text>
</comment>
<dbReference type="OrthoDB" id="292693at2759"/>
<organism evidence="4 5">
    <name type="scientific">Paramuricea clavata</name>
    <name type="common">Red gorgonian</name>
    <name type="synonym">Violescent sea-whip</name>
    <dbReference type="NCBI Taxonomy" id="317549"/>
    <lineage>
        <taxon>Eukaryota</taxon>
        <taxon>Metazoa</taxon>
        <taxon>Cnidaria</taxon>
        <taxon>Anthozoa</taxon>
        <taxon>Octocorallia</taxon>
        <taxon>Malacalcyonacea</taxon>
        <taxon>Plexauridae</taxon>
        <taxon>Paramuricea</taxon>
    </lineage>
</organism>
<keyword evidence="5" id="KW-1185">Reference proteome</keyword>
<evidence type="ECO:0000313" key="5">
    <source>
        <dbReference type="Proteomes" id="UP001152795"/>
    </source>
</evidence>
<name>A0A7D9HST5_PARCT</name>
<comment type="similarity">
    <text evidence="1">Belongs to the COQ10 family.</text>
</comment>
<dbReference type="GO" id="GO:0045333">
    <property type="term" value="P:cellular respiration"/>
    <property type="evidence" value="ECO:0007669"/>
    <property type="project" value="InterPro"/>
</dbReference>
<evidence type="ECO:0000256" key="2">
    <source>
        <dbReference type="ARBA" id="ARBA00011814"/>
    </source>
</evidence>
<dbReference type="GO" id="GO:0048039">
    <property type="term" value="F:ubiquinone binding"/>
    <property type="evidence" value="ECO:0007669"/>
    <property type="project" value="InterPro"/>
</dbReference>
<gene>
    <name evidence="4" type="ORF">PACLA_8A032997</name>
</gene>
<dbReference type="AlphaFoldDB" id="A0A7D9HST5"/>
<dbReference type="CDD" id="cd07813">
    <property type="entry name" value="COQ10p_like"/>
    <property type="match status" value="1"/>
</dbReference>
<dbReference type="Gene3D" id="3.30.530.20">
    <property type="match status" value="1"/>
</dbReference>
<dbReference type="Pfam" id="PF03364">
    <property type="entry name" value="Polyketide_cyc"/>
    <property type="match status" value="1"/>
</dbReference>
<protein>
    <submittedName>
        <fullName evidence="4">Uncharacterized protein</fullName>
    </submittedName>
</protein>
<dbReference type="Proteomes" id="UP001152795">
    <property type="component" value="Unassembled WGS sequence"/>
</dbReference>
<dbReference type="PANTHER" id="PTHR12901">
    <property type="entry name" value="SPERM PROTEIN HOMOLOG"/>
    <property type="match status" value="1"/>
</dbReference>
<comment type="caution">
    <text evidence="4">The sequence shown here is derived from an EMBL/GenBank/DDBJ whole genome shotgun (WGS) entry which is preliminary data.</text>
</comment>
<dbReference type="EMBL" id="CACRXK020002036">
    <property type="protein sequence ID" value="CAB3992377.1"/>
    <property type="molecule type" value="Genomic_DNA"/>
</dbReference>
<evidence type="ECO:0000313" key="4">
    <source>
        <dbReference type="EMBL" id="CAB3992377.1"/>
    </source>
</evidence>
<dbReference type="SUPFAM" id="SSF55961">
    <property type="entry name" value="Bet v1-like"/>
    <property type="match status" value="1"/>
</dbReference>
<comment type="function">
    <text evidence="3">Required for the function of coenzyme Q in the respiratory chain. May serve as a chaperone or may be involved in the transport of Q6 from its site of synthesis to the catalytic sites of the respiratory complexes.</text>
</comment>
<dbReference type="PANTHER" id="PTHR12901:SF10">
    <property type="entry name" value="COENZYME Q-BINDING PROTEIN COQ10, MITOCHONDRIAL"/>
    <property type="match status" value="1"/>
</dbReference>
<reference evidence="4" key="1">
    <citation type="submission" date="2020-04" db="EMBL/GenBank/DDBJ databases">
        <authorList>
            <person name="Alioto T."/>
            <person name="Alioto T."/>
            <person name="Gomez Garrido J."/>
        </authorList>
    </citation>
    <scope>NUCLEOTIDE SEQUENCE</scope>
    <source>
        <strain evidence="4">A484AB</strain>
    </source>
</reference>
<dbReference type="InterPro" id="IPR023393">
    <property type="entry name" value="START-like_dom_sf"/>
</dbReference>
<evidence type="ECO:0000256" key="1">
    <source>
        <dbReference type="ARBA" id="ARBA00006885"/>
    </source>
</evidence>
<dbReference type="InterPro" id="IPR005031">
    <property type="entry name" value="COQ10_START"/>
</dbReference>
<sequence length="160" mass="18492">MENIYHVVSHVEDYKDFVPWCRDSTVHERKDGHVKCKLVIGFPPLVERYISVLTLVPPNLVVSECTQGELFNYMKTVWRFSPGLKGNPQTSIVDFHVAFEFRSALHLHLSSVFFEEVAKKMVGAFEKRCETLYGPSSLTKSRRKQAFRTRTSNTVEARPR</sequence>
<accession>A0A7D9HST5</accession>
<proteinExistence type="inferred from homology"/>
<evidence type="ECO:0000256" key="3">
    <source>
        <dbReference type="ARBA" id="ARBA00024947"/>
    </source>
</evidence>
<dbReference type="GO" id="GO:0005739">
    <property type="term" value="C:mitochondrion"/>
    <property type="evidence" value="ECO:0007669"/>
    <property type="project" value="TreeGrafter"/>
</dbReference>